<dbReference type="InterPro" id="IPR050644">
    <property type="entry name" value="PG_Glycine_Bridge_Synth"/>
</dbReference>
<evidence type="ECO:0000313" key="3">
    <source>
        <dbReference type="Proteomes" id="UP000176923"/>
    </source>
</evidence>
<evidence type="ECO:0000313" key="2">
    <source>
        <dbReference type="EMBL" id="OGG13214.1"/>
    </source>
</evidence>
<dbReference type="Proteomes" id="UP000176923">
    <property type="component" value="Unassembled WGS sequence"/>
</dbReference>
<dbReference type="PANTHER" id="PTHR36174:SF1">
    <property type="entry name" value="LIPID II:GLYCINE GLYCYLTRANSFERASE"/>
    <property type="match status" value="1"/>
</dbReference>
<feature type="domain" description="BioF2-like acetyltransferase" evidence="1">
    <location>
        <begin position="161"/>
        <end position="298"/>
    </location>
</feature>
<dbReference type="Gene3D" id="3.40.630.30">
    <property type="match status" value="1"/>
</dbReference>
<organism evidence="2 3">
    <name type="scientific">Candidatus Gottesmanbacteria bacterium RIFCSPHIGHO2_02_FULL_39_11</name>
    <dbReference type="NCBI Taxonomy" id="1798382"/>
    <lineage>
        <taxon>Bacteria</taxon>
        <taxon>Candidatus Gottesmaniibacteriota</taxon>
    </lineage>
</organism>
<dbReference type="InterPro" id="IPR016181">
    <property type="entry name" value="Acyl_CoA_acyltransferase"/>
</dbReference>
<reference evidence="2 3" key="1">
    <citation type="journal article" date="2016" name="Nat. Commun.">
        <title>Thousands of microbial genomes shed light on interconnected biogeochemical processes in an aquifer system.</title>
        <authorList>
            <person name="Anantharaman K."/>
            <person name="Brown C.T."/>
            <person name="Hug L.A."/>
            <person name="Sharon I."/>
            <person name="Castelle C.J."/>
            <person name="Probst A.J."/>
            <person name="Thomas B.C."/>
            <person name="Singh A."/>
            <person name="Wilkins M.J."/>
            <person name="Karaoz U."/>
            <person name="Brodie E.L."/>
            <person name="Williams K.H."/>
            <person name="Hubbard S.S."/>
            <person name="Banfield J.F."/>
        </authorList>
    </citation>
    <scope>NUCLEOTIDE SEQUENCE [LARGE SCALE GENOMIC DNA]</scope>
</reference>
<dbReference type="STRING" id="1798382.A3D77_00645"/>
<dbReference type="AlphaFoldDB" id="A0A1F5ZLL1"/>
<sequence length="313" mass="36996">MTINPILFPERSVWETLLTKSSFYTFFQTYDWMSLWILHFGRSAEVWEVKDENKTIGIIPLLKESDHYSLIPTSTVLNGQQVSDYGELIIEKGREKEVIKQVIGERLKVKDKKIILNFIREDSAILPVFKDLGVHAEEQDMAPYVVLPHTFDEYLSILSRHSRHELRRKTRRFEESGAEFAEFVGSDRQIESFFQLMEFDEKKKSFLTSEMKLFFKEIIHTFYNKKEANILFIEAEGKLIAGIILFYFRDEVLLYNSGFDPDYFHLSPGLMVVTQAIKDSIEKKKKVFDFLRGNERYKYDLGGVDRKLYRIRF</sequence>
<name>A0A1F5ZLL1_9BACT</name>
<dbReference type="PANTHER" id="PTHR36174">
    <property type="entry name" value="LIPID II:GLYCINE GLYCYLTRANSFERASE"/>
    <property type="match status" value="1"/>
</dbReference>
<dbReference type="InterPro" id="IPR038740">
    <property type="entry name" value="BioF2-like_GNAT_dom"/>
</dbReference>
<dbReference type="SUPFAM" id="SSF55729">
    <property type="entry name" value="Acyl-CoA N-acyltransferases (Nat)"/>
    <property type="match status" value="1"/>
</dbReference>
<proteinExistence type="predicted"/>
<dbReference type="EMBL" id="MFJL01000039">
    <property type="protein sequence ID" value="OGG13214.1"/>
    <property type="molecule type" value="Genomic_DNA"/>
</dbReference>
<dbReference type="Pfam" id="PF13480">
    <property type="entry name" value="Acetyltransf_6"/>
    <property type="match status" value="1"/>
</dbReference>
<protein>
    <recommendedName>
        <fullName evidence="1">BioF2-like acetyltransferase domain-containing protein</fullName>
    </recommendedName>
</protein>
<accession>A0A1F5ZLL1</accession>
<gene>
    <name evidence="2" type="ORF">A3D77_00645</name>
</gene>
<comment type="caution">
    <text evidence="2">The sequence shown here is derived from an EMBL/GenBank/DDBJ whole genome shotgun (WGS) entry which is preliminary data.</text>
</comment>
<evidence type="ECO:0000259" key="1">
    <source>
        <dbReference type="Pfam" id="PF13480"/>
    </source>
</evidence>